<feature type="compositionally biased region" description="Low complexity" evidence="1">
    <location>
        <begin position="1"/>
        <end position="19"/>
    </location>
</feature>
<feature type="region of interest" description="Disordered" evidence="1">
    <location>
        <begin position="1"/>
        <end position="25"/>
    </location>
</feature>
<reference evidence="2" key="1">
    <citation type="journal article" date="2020" name="Stud. Mycol.">
        <title>101 Dothideomycetes genomes: a test case for predicting lifestyles and emergence of pathogens.</title>
        <authorList>
            <person name="Haridas S."/>
            <person name="Albert R."/>
            <person name="Binder M."/>
            <person name="Bloem J."/>
            <person name="Labutti K."/>
            <person name="Salamov A."/>
            <person name="Andreopoulos B."/>
            <person name="Baker S."/>
            <person name="Barry K."/>
            <person name="Bills G."/>
            <person name="Bluhm B."/>
            <person name="Cannon C."/>
            <person name="Castanera R."/>
            <person name="Culley D."/>
            <person name="Daum C."/>
            <person name="Ezra D."/>
            <person name="Gonzalez J."/>
            <person name="Henrissat B."/>
            <person name="Kuo A."/>
            <person name="Liang C."/>
            <person name="Lipzen A."/>
            <person name="Lutzoni F."/>
            <person name="Magnuson J."/>
            <person name="Mondo S."/>
            <person name="Nolan M."/>
            <person name="Ohm R."/>
            <person name="Pangilinan J."/>
            <person name="Park H.-J."/>
            <person name="Ramirez L."/>
            <person name="Alfaro M."/>
            <person name="Sun H."/>
            <person name="Tritt A."/>
            <person name="Yoshinaga Y."/>
            <person name="Zwiers L.-H."/>
            <person name="Turgeon B."/>
            <person name="Goodwin S."/>
            <person name="Spatafora J."/>
            <person name="Crous P."/>
            <person name="Grigoriev I."/>
        </authorList>
    </citation>
    <scope>NUCLEOTIDE SEQUENCE</scope>
    <source>
        <strain evidence="2">CBS 122681</strain>
    </source>
</reference>
<keyword evidence="3" id="KW-1185">Reference proteome</keyword>
<evidence type="ECO:0000256" key="1">
    <source>
        <dbReference type="SAM" id="MobiDB-lite"/>
    </source>
</evidence>
<dbReference type="EMBL" id="MU004298">
    <property type="protein sequence ID" value="KAF2660638.1"/>
    <property type="molecule type" value="Genomic_DNA"/>
</dbReference>
<protein>
    <submittedName>
        <fullName evidence="2">Uncharacterized protein</fullName>
    </submittedName>
</protein>
<sequence length="96" mass="10397">MYGAAGVVASAGCAGGARSRASERLAHETRRWRWARARRGRVSVARIDMAVPVETTASVCKLWSRGEQHLRSGIGADGYPRRCATANMGHVPYRNG</sequence>
<proteinExistence type="predicted"/>
<gene>
    <name evidence="2" type="ORF">K491DRAFT_38112</name>
</gene>
<accession>A0A6A6TP08</accession>
<dbReference type="AlphaFoldDB" id="A0A6A6TP08"/>
<evidence type="ECO:0000313" key="2">
    <source>
        <dbReference type="EMBL" id="KAF2660638.1"/>
    </source>
</evidence>
<evidence type="ECO:0000313" key="3">
    <source>
        <dbReference type="Proteomes" id="UP000799324"/>
    </source>
</evidence>
<dbReference type="Proteomes" id="UP000799324">
    <property type="component" value="Unassembled WGS sequence"/>
</dbReference>
<organism evidence="2 3">
    <name type="scientific">Lophiostoma macrostomum CBS 122681</name>
    <dbReference type="NCBI Taxonomy" id="1314788"/>
    <lineage>
        <taxon>Eukaryota</taxon>
        <taxon>Fungi</taxon>
        <taxon>Dikarya</taxon>
        <taxon>Ascomycota</taxon>
        <taxon>Pezizomycotina</taxon>
        <taxon>Dothideomycetes</taxon>
        <taxon>Pleosporomycetidae</taxon>
        <taxon>Pleosporales</taxon>
        <taxon>Lophiostomataceae</taxon>
        <taxon>Lophiostoma</taxon>
    </lineage>
</organism>
<name>A0A6A6TP08_9PLEO</name>